<gene>
    <name evidence="1" type="ORF">L1987_46140</name>
</gene>
<name>A0ACB9FYX9_9ASTR</name>
<keyword evidence="2" id="KW-1185">Reference proteome</keyword>
<proteinExistence type="predicted"/>
<sequence length="71" mass="8575">MQHQQKKRLPIWFRFVSVVHLFVWELGENRSFTYHFLLQQNKATSYYTYINSKNLPHADQSKRKSGKQSTT</sequence>
<comment type="caution">
    <text evidence="1">The sequence shown here is derived from an EMBL/GenBank/DDBJ whole genome shotgun (WGS) entry which is preliminary data.</text>
</comment>
<dbReference type="Proteomes" id="UP001056120">
    <property type="component" value="Linkage Group LG15"/>
</dbReference>
<evidence type="ECO:0000313" key="1">
    <source>
        <dbReference type="EMBL" id="KAI3776362.1"/>
    </source>
</evidence>
<reference evidence="2" key="1">
    <citation type="journal article" date="2022" name="Mol. Ecol. Resour.">
        <title>The genomes of chicory, endive, great burdock and yacon provide insights into Asteraceae palaeo-polyploidization history and plant inulin production.</title>
        <authorList>
            <person name="Fan W."/>
            <person name="Wang S."/>
            <person name="Wang H."/>
            <person name="Wang A."/>
            <person name="Jiang F."/>
            <person name="Liu H."/>
            <person name="Zhao H."/>
            <person name="Xu D."/>
            <person name="Zhang Y."/>
        </authorList>
    </citation>
    <scope>NUCLEOTIDE SEQUENCE [LARGE SCALE GENOMIC DNA]</scope>
    <source>
        <strain evidence="2">cv. Yunnan</strain>
    </source>
</reference>
<evidence type="ECO:0000313" key="2">
    <source>
        <dbReference type="Proteomes" id="UP001056120"/>
    </source>
</evidence>
<protein>
    <submittedName>
        <fullName evidence="1">Uncharacterized protein</fullName>
    </submittedName>
</protein>
<reference evidence="1 2" key="2">
    <citation type="journal article" date="2022" name="Mol. Ecol. Resour.">
        <title>The genomes of chicory, endive, great burdock and yacon provide insights into Asteraceae paleo-polyploidization history and plant inulin production.</title>
        <authorList>
            <person name="Fan W."/>
            <person name="Wang S."/>
            <person name="Wang H."/>
            <person name="Wang A."/>
            <person name="Jiang F."/>
            <person name="Liu H."/>
            <person name="Zhao H."/>
            <person name="Xu D."/>
            <person name="Zhang Y."/>
        </authorList>
    </citation>
    <scope>NUCLEOTIDE SEQUENCE [LARGE SCALE GENOMIC DNA]</scope>
    <source>
        <strain evidence="2">cv. Yunnan</strain>
        <tissue evidence="1">Leaves</tissue>
    </source>
</reference>
<dbReference type="EMBL" id="CM042032">
    <property type="protein sequence ID" value="KAI3776362.1"/>
    <property type="molecule type" value="Genomic_DNA"/>
</dbReference>
<organism evidence="1 2">
    <name type="scientific">Smallanthus sonchifolius</name>
    <dbReference type="NCBI Taxonomy" id="185202"/>
    <lineage>
        <taxon>Eukaryota</taxon>
        <taxon>Viridiplantae</taxon>
        <taxon>Streptophyta</taxon>
        <taxon>Embryophyta</taxon>
        <taxon>Tracheophyta</taxon>
        <taxon>Spermatophyta</taxon>
        <taxon>Magnoliopsida</taxon>
        <taxon>eudicotyledons</taxon>
        <taxon>Gunneridae</taxon>
        <taxon>Pentapetalae</taxon>
        <taxon>asterids</taxon>
        <taxon>campanulids</taxon>
        <taxon>Asterales</taxon>
        <taxon>Asteraceae</taxon>
        <taxon>Asteroideae</taxon>
        <taxon>Heliantheae alliance</taxon>
        <taxon>Millerieae</taxon>
        <taxon>Smallanthus</taxon>
    </lineage>
</organism>
<accession>A0ACB9FYX9</accession>